<evidence type="ECO:0000256" key="3">
    <source>
        <dbReference type="ARBA" id="ARBA00023163"/>
    </source>
</evidence>
<dbReference type="InterPro" id="IPR036388">
    <property type="entry name" value="WH-like_DNA-bd_sf"/>
</dbReference>
<dbReference type="PROSITE" id="PS50949">
    <property type="entry name" value="HTH_GNTR"/>
    <property type="match status" value="1"/>
</dbReference>
<dbReference type="SUPFAM" id="SSF64288">
    <property type="entry name" value="Chorismate lyase-like"/>
    <property type="match status" value="1"/>
</dbReference>
<dbReference type="Proteomes" id="UP001319882">
    <property type="component" value="Unassembled WGS sequence"/>
</dbReference>
<sequence length="261" mass="29753">MTLEKIVQVSLPHFSDTLNKGVPKYARFYNAIKDAVHAGVLIPGDKLPSEQALSSRLPASLGTLQKALKALSDDGIVVREHGRGTFIRDPAVKFEDIRVFRFMDQGRPLDLTLQGLGIVEVTPEPYIARFLNDATRCALIKRRLQVEGEPWTYNELFMPLAYADALMNKPPGEFDGLSLHEYLFQHKRILTSRFEHQMGVHDFSQNARTALELDDKMRQGMLWRVRGYTQAGQPTTYQRFEIQPGHRDIELSSHAVQDHRI</sequence>
<feature type="domain" description="HTH gntR-type" evidence="4">
    <location>
        <begin position="22"/>
        <end position="90"/>
    </location>
</feature>
<proteinExistence type="predicted"/>
<evidence type="ECO:0000256" key="1">
    <source>
        <dbReference type="ARBA" id="ARBA00023015"/>
    </source>
</evidence>
<dbReference type="InterPro" id="IPR028978">
    <property type="entry name" value="Chorismate_lyase_/UTRA_dom_sf"/>
</dbReference>
<keyword evidence="1" id="KW-0805">Transcription regulation</keyword>
<dbReference type="Pfam" id="PF00392">
    <property type="entry name" value="GntR"/>
    <property type="match status" value="1"/>
</dbReference>
<comment type="caution">
    <text evidence="5">The sequence shown here is derived from an EMBL/GenBank/DDBJ whole genome shotgun (WGS) entry which is preliminary data.</text>
</comment>
<dbReference type="Gene3D" id="3.40.1410.10">
    <property type="entry name" value="Chorismate lyase-like"/>
    <property type="match status" value="1"/>
</dbReference>
<keyword evidence="3" id="KW-0804">Transcription</keyword>
<gene>
    <name evidence="5" type="ORF">GEV37_01620</name>
</gene>
<dbReference type="InterPro" id="IPR000524">
    <property type="entry name" value="Tscrpt_reg_HTH_GntR"/>
</dbReference>
<dbReference type="SUPFAM" id="SSF46785">
    <property type="entry name" value="Winged helix' DNA-binding domain"/>
    <property type="match status" value="1"/>
</dbReference>
<evidence type="ECO:0000256" key="2">
    <source>
        <dbReference type="ARBA" id="ARBA00023125"/>
    </source>
</evidence>
<evidence type="ECO:0000313" key="6">
    <source>
        <dbReference type="Proteomes" id="UP001319882"/>
    </source>
</evidence>
<evidence type="ECO:0000313" key="5">
    <source>
        <dbReference type="EMBL" id="MCB8887829.1"/>
    </source>
</evidence>
<dbReference type="SMART" id="SM00345">
    <property type="entry name" value="HTH_GNTR"/>
    <property type="match status" value="1"/>
</dbReference>
<name>A0ABS8DNG2_9GAMM</name>
<dbReference type="RefSeq" id="WP_227388426.1">
    <property type="nucleotide sequence ID" value="NZ_JBHSCJ010000003.1"/>
</dbReference>
<organism evidence="5 6">
    <name type="scientific">Vreelandella malpeensis</name>
    <dbReference type="NCBI Taxonomy" id="1172368"/>
    <lineage>
        <taxon>Bacteria</taxon>
        <taxon>Pseudomonadati</taxon>
        <taxon>Pseudomonadota</taxon>
        <taxon>Gammaproteobacteria</taxon>
        <taxon>Oceanospirillales</taxon>
        <taxon>Halomonadaceae</taxon>
        <taxon>Vreelandella</taxon>
    </lineage>
</organism>
<dbReference type="EMBL" id="WHVL01000001">
    <property type="protein sequence ID" value="MCB8887829.1"/>
    <property type="molecule type" value="Genomic_DNA"/>
</dbReference>
<dbReference type="InterPro" id="IPR050679">
    <property type="entry name" value="Bact_HTH_transcr_reg"/>
</dbReference>
<dbReference type="InterPro" id="IPR036390">
    <property type="entry name" value="WH_DNA-bd_sf"/>
</dbReference>
<dbReference type="CDD" id="cd07377">
    <property type="entry name" value="WHTH_GntR"/>
    <property type="match status" value="1"/>
</dbReference>
<accession>A0ABS8DNG2</accession>
<dbReference type="PANTHER" id="PTHR44846:SF1">
    <property type="entry name" value="MANNOSYL-D-GLYCERATE TRANSPORT_METABOLISM SYSTEM REPRESSOR MNGR-RELATED"/>
    <property type="match status" value="1"/>
</dbReference>
<dbReference type="PANTHER" id="PTHR44846">
    <property type="entry name" value="MANNOSYL-D-GLYCERATE TRANSPORT/METABOLISM SYSTEM REPRESSOR MNGR-RELATED"/>
    <property type="match status" value="1"/>
</dbReference>
<reference evidence="5 6" key="1">
    <citation type="journal article" date="2021" name="Sci. Rep.">
        <title>Genome analysis of a halophilic bacterium Halomonas malpeensis YU-PRIM-29(T) reveals its exopolysaccharide and pigment producing capabilities.</title>
        <authorList>
            <person name="Athmika"/>
            <person name="Ghate S.D."/>
            <person name="Arun A.B."/>
            <person name="Rao S.S."/>
            <person name="Kumar S.T.A."/>
            <person name="Kandiyil M.K."/>
            <person name="Saptami K."/>
            <person name="Rekha P.D."/>
        </authorList>
    </citation>
    <scope>NUCLEOTIDE SEQUENCE [LARGE SCALE GENOMIC DNA]</scope>
    <source>
        <strain evidence="6">prim 29</strain>
    </source>
</reference>
<evidence type="ECO:0000259" key="4">
    <source>
        <dbReference type="PROSITE" id="PS50949"/>
    </source>
</evidence>
<keyword evidence="2" id="KW-0238">DNA-binding</keyword>
<dbReference type="Gene3D" id="1.10.10.10">
    <property type="entry name" value="Winged helix-like DNA-binding domain superfamily/Winged helix DNA-binding domain"/>
    <property type="match status" value="1"/>
</dbReference>
<keyword evidence="6" id="KW-1185">Reference proteome</keyword>
<protein>
    <submittedName>
        <fullName evidence="5">GntR family transcriptional regulator</fullName>
    </submittedName>
</protein>